<accession>A0A1U9NGG2</accession>
<keyword evidence="2" id="KW-1185">Reference proteome</keyword>
<dbReference type="Proteomes" id="UP000189674">
    <property type="component" value="Chromosome"/>
</dbReference>
<organism evidence="1 2">
    <name type="scientific">Anaerohalosphaera lusitana</name>
    <dbReference type="NCBI Taxonomy" id="1936003"/>
    <lineage>
        <taxon>Bacteria</taxon>
        <taxon>Pseudomonadati</taxon>
        <taxon>Planctomycetota</taxon>
        <taxon>Phycisphaerae</taxon>
        <taxon>Sedimentisphaerales</taxon>
        <taxon>Anaerohalosphaeraceae</taxon>
        <taxon>Anaerohalosphaera</taxon>
    </lineage>
</organism>
<evidence type="ECO:0000313" key="2">
    <source>
        <dbReference type="Proteomes" id="UP000189674"/>
    </source>
</evidence>
<proteinExistence type="predicted"/>
<dbReference type="RefSeq" id="WP_146658948.1">
    <property type="nucleotide sequence ID" value="NZ_CP019791.1"/>
</dbReference>
<dbReference type="AlphaFoldDB" id="A0A1U9NGG2"/>
<dbReference type="KEGG" id="alus:STSP2_00172"/>
<dbReference type="EMBL" id="CP019791">
    <property type="protein sequence ID" value="AQT67033.1"/>
    <property type="molecule type" value="Genomic_DNA"/>
</dbReference>
<protein>
    <submittedName>
        <fullName evidence="1">Uncharacterized protein</fullName>
    </submittedName>
</protein>
<name>A0A1U9NGG2_9BACT</name>
<reference evidence="2" key="1">
    <citation type="submission" date="2017-02" db="EMBL/GenBank/DDBJ databases">
        <title>Comparative genomics and description of representatives of a novel lineage of planctomycetes thriving in anoxic sediments.</title>
        <authorList>
            <person name="Spring S."/>
            <person name="Bunk B."/>
            <person name="Sproer C."/>
        </authorList>
    </citation>
    <scope>NUCLEOTIDE SEQUENCE [LARGE SCALE GENOMIC DNA]</scope>
    <source>
        <strain evidence="2">ST-NAGAB-D1</strain>
    </source>
</reference>
<gene>
    <name evidence="1" type="ORF">STSP2_00172</name>
</gene>
<evidence type="ECO:0000313" key="1">
    <source>
        <dbReference type="EMBL" id="AQT67033.1"/>
    </source>
</evidence>
<sequence>MKIPKLKHSESIMPTAFTVGSFWRWAYSDILSNANWGVFAEYLVASALGAVDHARIEWDAFDIAYGGTKIEVKSSAYLQSWPQKRPSAIRFDIGKKLSWTADTNEYSPRPHRPADIYVFCLLAEKDRSRVNVLDTTQWQFYVLPREVLDAELGEAKTLSLKVLEGLTEPITYQKLKLAIDELVQNQKRSFQADGRET</sequence>
<dbReference type="OrthoDB" id="9803979at2"/>